<accession>A0A391NRF7</accession>
<sequence length="122" mass="12990">MSDTTTETGTGLSLLHREKGRERERERDTERALDNVMRGLPWEEGEGELRGGVSAGISTSAGTVDKGQGEREGGSGSVLDNASSGQNSVAAPASLGPLPLMREGPRPKKYFIPPPHYQGFPL</sequence>
<proteinExistence type="predicted"/>
<organism evidence="2 3">
    <name type="scientific">Kipferlia bialata</name>
    <dbReference type="NCBI Taxonomy" id="797122"/>
    <lineage>
        <taxon>Eukaryota</taxon>
        <taxon>Metamonada</taxon>
        <taxon>Carpediemonas-like organisms</taxon>
        <taxon>Kipferlia</taxon>
    </lineage>
</organism>
<gene>
    <name evidence="2" type="ORF">KIPB_012448</name>
</gene>
<evidence type="ECO:0000256" key="1">
    <source>
        <dbReference type="SAM" id="MobiDB-lite"/>
    </source>
</evidence>
<keyword evidence="3" id="KW-1185">Reference proteome</keyword>
<protein>
    <submittedName>
        <fullName evidence="2">Uncharacterized protein</fullName>
    </submittedName>
</protein>
<feature type="compositionally biased region" description="Basic and acidic residues" evidence="1">
    <location>
        <begin position="15"/>
        <end position="33"/>
    </location>
</feature>
<feature type="region of interest" description="Disordered" evidence="1">
    <location>
        <begin position="1"/>
        <end position="122"/>
    </location>
</feature>
<comment type="caution">
    <text evidence="2">The sequence shown here is derived from an EMBL/GenBank/DDBJ whole genome shotgun (WGS) entry which is preliminary data.</text>
</comment>
<name>A0A391NRF7_9EUKA</name>
<reference evidence="2 3" key="1">
    <citation type="journal article" date="2018" name="PLoS ONE">
        <title>The draft genome of Kipferlia bialata reveals reductive genome evolution in fornicate parasites.</title>
        <authorList>
            <person name="Tanifuji G."/>
            <person name="Takabayashi S."/>
            <person name="Kume K."/>
            <person name="Takagi M."/>
            <person name="Nakayama T."/>
            <person name="Kamikawa R."/>
            <person name="Inagaki Y."/>
            <person name="Hashimoto T."/>
        </authorList>
    </citation>
    <scope>NUCLEOTIDE SEQUENCE [LARGE SCALE GENOMIC DNA]</scope>
    <source>
        <strain evidence="2">NY0173</strain>
    </source>
</reference>
<dbReference type="Proteomes" id="UP000265618">
    <property type="component" value="Unassembled WGS sequence"/>
</dbReference>
<feature type="compositionally biased region" description="Low complexity" evidence="1">
    <location>
        <begin position="1"/>
        <end position="11"/>
    </location>
</feature>
<evidence type="ECO:0000313" key="3">
    <source>
        <dbReference type="Proteomes" id="UP000265618"/>
    </source>
</evidence>
<dbReference type="AlphaFoldDB" id="A0A391NRF7"/>
<dbReference type="EMBL" id="BDIP01005506">
    <property type="protein sequence ID" value="GCA63915.1"/>
    <property type="molecule type" value="Genomic_DNA"/>
</dbReference>
<feature type="compositionally biased region" description="Polar residues" evidence="1">
    <location>
        <begin position="78"/>
        <end position="89"/>
    </location>
</feature>
<evidence type="ECO:0000313" key="2">
    <source>
        <dbReference type="EMBL" id="GCA63915.1"/>
    </source>
</evidence>
<feature type="non-terminal residue" evidence="2">
    <location>
        <position position="1"/>
    </location>
</feature>